<feature type="non-terminal residue" evidence="1">
    <location>
        <position position="241"/>
    </location>
</feature>
<name>A0A388TCB8_TERA1</name>
<comment type="caution">
    <text evidence="1">The sequence shown here is derived from an EMBL/GenBank/DDBJ whole genome shotgun (WGS) entry which is preliminary data.</text>
</comment>
<gene>
    <name evidence="1" type="ORF">NO1_1291</name>
</gene>
<evidence type="ECO:0000313" key="1">
    <source>
        <dbReference type="EMBL" id="GBR74056.1"/>
    </source>
</evidence>
<sequence>MVRCAASSLASGKGAEIFSDNFDRANSQSEGSGVVLDSNSWTKKFFGSQRNWTGINNNATEIAAESASGRGGLYVRSAENINLIADKITVSYKIKFSATNAGLNSHLLVCGYNVNSSGNPQDNSGLDVYLQGGNSTVNFNLNGVNIFSQNNNIFTLSNTWYRVKIYSDKRNVKLKAWLDGSSEPLAWNIDFRASQEFPVFGYNYLGFGLVSTNTGSYWLILDDFKLQKNIEIVNILYQLPA</sequence>
<accession>A0A388TCB8</accession>
<reference evidence="1 2" key="1">
    <citation type="journal article" date="2019" name="ISME J.">
        <title>Genome analyses of uncultured TG2/ZB3 bacteria in 'Margulisbacteria' specifically attached to ectosymbiotic spirochetes of protists in the termite gut.</title>
        <authorList>
            <person name="Utami Y.D."/>
            <person name="Kuwahara H."/>
            <person name="Igai K."/>
            <person name="Murakami T."/>
            <person name="Sugaya K."/>
            <person name="Morikawa T."/>
            <person name="Nagura Y."/>
            <person name="Yuki M."/>
            <person name="Deevong P."/>
            <person name="Inoue T."/>
            <person name="Kihara K."/>
            <person name="Lo N."/>
            <person name="Yamada A."/>
            <person name="Ohkuma M."/>
            <person name="Hongoh Y."/>
        </authorList>
    </citation>
    <scope>NUCLEOTIDE SEQUENCE [LARGE SCALE GENOMIC DNA]</scope>
    <source>
        <strain evidence="1">NkOx7-01</strain>
    </source>
</reference>
<dbReference type="AlphaFoldDB" id="A0A388TCB8"/>
<dbReference type="Proteomes" id="UP000269352">
    <property type="component" value="Unassembled WGS sequence"/>
</dbReference>
<keyword evidence="2" id="KW-1185">Reference proteome</keyword>
<organism evidence="1 2">
    <name type="scientific">Termititenax aidoneus</name>
    <dbReference type="NCBI Taxonomy" id="2218524"/>
    <lineage>
        <taxon>Bacteria</taxon>
        <taxon>Bacillati</taxon>
        <taxon>Candidatus Margulisiibacteriota</taxon>
        <taxon>Candidatus Termititenacia</taxon>
        <taxon>Candidatus Termititenacales</taxon>
        <taxon>Candidatus Termititenacaceae</taxon>
        <taxon>Candidatus Termititenax</taxon>
    </lineage>
</organism>
<proteinExistence type="predicted"/>
<protein>
    <submittedName>
        <fullName evidence="1">Uncharacterized protein</fullName>
    </submittedName>
</protein>
<evidence type="ECO:0000313" key="2">
    <source>
        <dbReference type="Proteomes" id="UP000269352"/>
    </source>
</evidence>
<dbReference type="EMBL" id="BGZN01000027">
    <property type="protein sequence ID" value="GBR74056.1"/>
    <property type="molecule type" value="Genomic_DNA"/>
</dbReference>